<evidence type="ECO:0000256" key="3">
    <source>
        <dbReference type="ARBA" id="ARBA00023015"/>
    </source>
</evidence>
<sequence length="536" mass="59046">MASSKQVALARAPRTSNNDGQLTRIPAFLNKIYEMVNDDRTNNLIEWSPSGDTFYVYDQEKFAMEVLPRWFKHKNFASFVRQLNMYGFHKIPHLQQGVLKSETESEHWNFVHPNFKRDQPDLLCLIQRKKSTTANEDERNEIVNTTTQVTGNSQLDIQSIVNGIAAIKRHQTTISTELNELKRNNELLWRESEAARTRHQKQQDTINRIVKFLAGVFGHAGSPVHKEDVGSASPSRVSVVPVRQSRLMIEGSTPTRTDLASDGDSPAAFASIETPPSIASPIDRPISPSTTALFSSPSTPQTLATEPLPESTDLGTMQRTRSPSSNPDLDAFFQGLSGMSPAEIQQLMNSMTVPTIPEFPASDPGSSSLMQYSPQTPAFDLSQLGSFPLLSPSPPPLDDVANQVGKSWAAAHDIEQDVDAVDNKINNLMDQFQIPNASLDSLTPLDPDDLTADLGHGPAVDSDNDLFHSFLKGLGEDGALNLHPDVPNTLLETIPEVNDLPDVEPPALQRPTKKRKSDVATPETLPEALAKRRKGR</sequence>
<dbReference type="InterPro" id="IPR036390">
    <property type="entry name" value="WH_DNA-bd_sf"/>
</dbReference>
<dbReference type="PROSITE" id="PS00434">
    <property type="entry name" value="HSF_DOMAIN"/>
    <property type="match status" value="1"/>
</dbReference>
<reference evidence="11" key="1">
    <citation type="submission" date="2023-11" db="EMBL/GenBank/DDBJ databases">
        <authorList>
            <person name="De Vega J J."/>
            <person name="De Vega J J."/>
        </authorList>
    </citation>
    <scope>NUCLEOTIDE SEQUENCE</scope>
</reference>
<keyword evidence="3" id="KW-0805">Transcription regulation</keyword>
<evidence type="ECO:0000256" key="7">
    <source>
        <dbReference type="ARBA" id="ARBA00062171"/>
    </source>
</evidence>
<dbReference type="GO" id="GO:0043565">
    <property type="term" value="F:sequence-specific DNA binding"/>
    <property type="evidence" value="ECO:0007669"/>
    <property type="project" value="InterPro"/>
</dbReference>
<comment type="subunit">
    <text evidence="7">Homotrimer. Homotrimerization increases the affinity of HSF1 to DNA. Interacts with transcriptional coregulator SSA1 on chromatin.</text>
</comment>
<evidence type="ECO:0000256" key="1">
    <source>
        <dbReference type="ARBA" id="ARBA00004123"/>
    </source>
</evidence>
<feature type="domain" description="HSF-type DNA-binding" evidence="10">
    <location>
        <begin position="67"/>
        <end position="91"/>
    </location>
</feature>
<name>A0AAD2HR39_9AGAR</name>
<dbReference type="GO" id="GO:0005634">
    <property type="term" value="C:nucleus"/>
    <property type="evidence" value="ECO:0007669"/>
    <property type="project" value="UniProtKB-SubCell"/>
</dbReference>
<evidence type="ECO:0000256" key="9">
    <source>
        <dbReference type="SAM" id="MobiDB-lite"/>
    </source>
</evidence>
<keyword evidence="12" id="KW-1185">Reference proteome</keyword>
<dbReference type="PRINTS" id="PR00056">
    <property type="entry name" value="HSFDOMAIN"/>
</dbReference>
<evidence type="ECO:0000256" key="2">
    <source>
        <dbReference type="ARBA" id="ARBA00006403"/>
    </source>
</evidence>
<feature type="compositionally biased region" description="Polar residues" evidence="9">
    <location>
        <begin position="287"/>
        <end position="304"/>
    </location>
</feature>
<keyword evidence="6" id="KW-0539">Nucleus</keyword>
<dbReference type="AlphaFoldDB" id="A0AAD2HR39"/>
<comment type="caution">
    <text evidence="11">The sequence shown here is derived from an EMBL/GenBank/DDBJ whole genome shotgun (WGS) entry which is preliminary data.</text>
</comment>
<feature type="region of interest" description="Disordered" evidence="9">
    <location>
        <begin position="252"/>
        <end position="329"/>
    </location>
</feature>
<dbReference type="InterPro" id="IPR000232">
    <property type="entry name" value="HSF_DNA-bd"/>
</dbReference>
<proteinExistence type="inferred from homology"/>
<evidence type="ECO:0000313" key="11">
    <source>
        <dbReference type="EMBL" id="CAK5279560.1"/>
    </source>
</evidence>
<evidence type="ECO:0000256" key="4">
    <source>
        <dbReference type="ARBA" id="ARBA00023125"/>
    </source>
</evidence>
<keyword evidence="4" id="KW-0238">DNA-binding</keyword>
<feature type="compositionally biased region" description="Polar residues" evidence="9">
    <location>
        <begin position="313"/>
        <end position="327"/>
    </location>
</feature>
<dbReference type="Pfam" id="PF00447">
    <property type="entry name" value="HSF_DNA-bind"/>
    <property type="match status" value="1"/>
</dbReference>
<dbReference type="PANTHER" id="PTHR10015">
    <property type="entry name" value="HEAT SHOCK TRANSCRIPTION FACTOR"/>
    <property type="match status" value="1"/>
</dbReference>
<dbReference type="Proteomes" id="UP001295794">
    <property type="component" value="Unassembled WGS sequence"/>
</dbReference>
<dbReference type="InterPro" id="IPR036388">
    <property type="entry name" value="WH-like_DNA-bd_sf"/>
</dbReference>
<dbReference type="SMART" id="SM00415">
    <property type="entry name" value="HSF"/>
    <property type="match status" value="1"/>
</dbReference>
<accession>A0AAD2HR39</accession>
<dbReference type="FunFam" id="1.10.10.10:FF:000027">
    <property type="entry name" value="Heat shock transcription factor 1"/>
    <property type="match status" value="1"/>
</dbReference>
<dbReference type="EMBL" id="CAVNYO010000436">
    <property type="protein sequence ID" value="CAK5279560.1"/>
    <property type="molecule type" value="Genomic_DNA"/>
</dbReference>
<dbReference type="GO" id="GO:0003700">
    <property type="term" value="F:DNA-binding transcription factor activity"/>
    <property type="evidence" value="ECO:0007669"/>
    <property type="project" value="InterPro"/>
</dbReference>
<evidence type="ECO:0000256" key="6">
    <source>
        <dbReference type="ARBA" id="ARBA00023242"/>
    </source>
</evidence>
<evidence type="ECO:0000313" key="12">
    <source>
        <dbReference type="Proteomes" id="UP001295794"/>
    </source>
</evidence>
<comment type="subcellular location">
    <subcellularLocation>
        <location evidence="1">Nucleus</location>
    </subcellularLocation>
</comment>
<evidence type="ECO:0000256" key="5">
    <source>
        <dbReference type="ARBA" id="ARBA00023163"/>
    </source>
</evidence>
<dbReference type="SUPFAM" id="SSF46785">
    <property type="entry name" value="Winged helix' DNA-binding domain"/>
    <property type="match status" value="1"/>
</dbReference>
<dbReference type="PANTHER" id="PTHR10015:SF427">
    <property type="entry name" value="HEAT SHOCK FACTOR PROTEIN"/>
    <property type="match status" value="1"/>
</dbReference>
<protein>
    <recommendedName>
        <fullName evidence="10">HSF-type DNA-binding domain-containing protein</fullName>
    </recommendedName>
</protein>
<gene>
    <name evidence="11" type="ORF">MYCIT1_LOCUS29632</name>
</gene>
<feature type="region of interest" description="Disordered" evidence="9">
    <location>
        <begin position="496"/>
        <end position="536"/>
    </location>
</feature>
<comment type="similarity">
    <text evidence="2 8">Belongs to the HSF family.</text>
</comment>
<evidence type="ECO:0000256" key="8">
    <source>
        <dbReference type="RuleBase" id="RU004020"/>
    </source>
</evidence>
<evidence type="ECO:0000259" key="10">
    <source>
        <dbReference type="PROSITE" id="PS00434"/>
    </source>
</evidence>
<dbReference type="Gene3D" id="1.10.10.10">
    <property type="entry name" value="Winged helix-like DNA-binding domain superfamily/Winged helix DNA-binding domain"/>
    <property type="match status" value="1"/>
</dbReference>
<keyword evidence="5" id="KW-0804">Transcription</keyword>
<organism evidence="11 12">
    <name type="scientific">Mycena citricolor</name>
    <dbReference type="NCBI Taxonomy" id="2018698"/>
    <lineage>
        <taxon>Eukaryota</taxon>
        <taxon>Fungi</taxon>
        <taxon>Dikarya</taxon>
        <taxon>Basidiomycota</taxon>
        <taxon>Agaricomycotina</taxon>
        <taxon>Agaricomycetes</taxon>
        <taxon>Agaricomycetidae</taxon>
        <taxon>Agaricales</taxon>
        <taxon>Marasmiineae</taxon>
        <taxon>Mycenaceae</taxon>
        <taxon>Mycena</taxon>
    </lineage>
</organism>